<evidence type="ECO:0000256" key="2">
    <source>
        <dbReference type="ARBA" id="ARBA00022679"/>
    </source>
</evidence>
<comment type="similarity">
    <text evidence="1">Belongs to the MNN1/MNT family.</text>
</comment>
<dbReference type="AlphaFoldDB" id="A0AAW0FH15"/>
<evidence type="ECO:0000256" key="3">
    <source>
        <dbReference type="SAM" id="MobiDB-lite"/>
    </source>
</evidence>
<name>A0AAW0FH15_9APHY</name>
<proteinExistence type="inferred from homology"/>
<protein>
    <submittedName>
        <fullName evidence="4">Golgi alpha-1,2- mannosyltransferase</fullName>
    </submittedName>
</protein>
<keyword evidence="2" id="KW-0808">Transferase</keyword>
<sequence length="72" mass="8184">MYYNYYGPDYYYPLLSQGAAGEGDKETFIAAAHKLKLPYYQVKEFNREFGPFRGDTANEDVESKPEDGKTAG</sequence>
<reference evidence="4 5" key="1">
    <citation type="submission" date="2022-09" db="EMBL/GenBank/DDBJ databases">
        <authorList>
            <person name="Palmer J.M."/>
        </authorList>
    </citation>
    <scope>NUCLEOTIDE SEQUENCE [LARGE SCALE GENOMIC DNA]</scope>
    <source>
        <strain evidence="4 5">DSM 7382</strain>
    </source>
</reference>
<dbReference type="GO" id="GO:0016757">
    <property type="term" value="F:glycosyltransferase activity"/>
    <property type="evidence" value="ECO:0007669"/>
    <property type="project" value="UniProtKB-KW"/>
</dbReference>
<keyword evidence="5" id="KW-1185">Reference proteome</keyword>
<dbReference type="EMBL" id="JASBNA010000058">
    <property type="protein sequence ID" value="KAK7679537.1"/>
    <property type="molecule type" value="Genomic_DNA"/>
</dbReference>
<keyword evidence="4" id="KW-0328">Glycosyltransferase</keyword>
<comment type="caution">
    <text evidence="4">The sequence shown here is derived from an EMBL/GenBank/DDBJ whole genome shotgun (WGS) entry which is preliminary data.</text>
</comment>
<dbReference type="Pfam" id="PF11051">
    <property type="entry name" value="Mannosyl_trans3"/>
    <property type="match status" value="1"/>
</dbReference>
<feature type="compositionally biased region" description="Basic and acidic residues" evidence="3">
    <location>
        <begin position="61"/>
        <end position="72"/>
    </location>
</feature>
<evidence type="ECO:0000313" key="4">
    <source>
        <dbReference type="EMBL" id="KAK7679537.1"/>
    </source>
</evidence>
<feature type="region of interest" description="Disordered" evidence="3">
    <location>
        <begin position="51"/>
        <end position="72"/>
    </location>
</feature>
<evidence type="ECO:0000256" key="1">
    <source>
        <dbReference type="ARBA" id="ARBA00009105"/>
    </source>
</evidence>
<dbReference type="InterPro" id="IPR022751">
    <property type="entry name" value="Alpha_mannosyltransferase"/>
</dbReference>
<accession>A0AAW0FH15</accession>
<gene>
    <name evidence="4" type="primary">MNN24</name>
    <name evidence="4" type="ORF">QCA50_017438</name>
</gene>
<organism evidence="4 5">
    <name type="scientific">Cerrena zonata</name>
    <dbReference type="NCBI Taxonomy" id="2478898"/>
    <lineage>
        <taxon>Eukaryota</taxon>
        <taxon>Fungi</taxon>
        <taxon>Dikarya</taxon>
        <taxon>Basidiomycota</taxon>
        <taxon>Agaricomycotina</taxon>
        <taxon>Agaricomycetes</taxon>
        <taxon>Polyporales</taxon>
        <taxon>Cerrenaceae</taxon>
        <taxon>Cerrena</taxon>
    </lineage>
</organism>
<evidence type="ECO:0000313" key="5">
    <source>
        <dbReference type="Proteomes" id="UP001385951"/>
    </source>
</evidence>
<dbReference type="Proteomes" id="UP001385951">
    <property type="component" value="Unassembled WGS sequence"/>
</dbReference>